<evidence type="ECO:0000313" key="2">
    <source>
        <dbReference type="EMBL" id="CAE8588210.1"/>
    </source>
</evidence>
<keyword evidence="3" id="KW-1185">Reference proteome</keyword>
<dbReference type="GO" id="GO:0030527">
    <property type="term" value="F:structural constituent of chromatin"/>
    <property type="evidence" value="ECO:0007669"/>
    <property type="project" value="InterPro"/>
</dbReference>
<sequence length="156" mass="16641">MRLVTVIRIFCCHFCSSTTLWHSASRTQPLLIVYSDSFCTMAPMKAMKAAAMKAMKAMKAGAVMTKGGLAEALASETGLKKSECSKILDSIALVGAKEVKSTGKFVLPGLCMIKTRQKAATKAGKRNMFGKEVVVKAKPASTVVKAFCVSALKKSI</sequence>
<organism evidence="2 3">
    <name type="scientific">Polarella glacialis</name>
    <name type="common">Dinoflagellate</name>
    <dbReference type="NCBI Taxonomy" id="89957"/>
    <lineage>
        <taxon>Eukaryota</taxon>
        <taxon>Sar</taxon>
        <taxon>Alveolata</taxon>
        <taxon>Dinophyceae</taxon>
        <taxon>Suessiales</taxon>
        <taxon>Suessiaceae</taxon>
        <taxon>Polarella</taxon>
    </lineage>
</organism>
<evidence type="ECO:0008006" key="4">
    <source>
        <dbReference type="Google" id="ProtNLM"/>
    </source>
</evidence>
<dbReference type="Gene3D" id="4.10.520.10">
    <property type="entry name" value="IHF-like DNA-binding proteins"/>
    <property type="match status" value="1"/>
</dbReference>
<feature type="chain" id="PRO_5032965239" description="Major basic nuclear protein" evidence="1">
    <location>
        <begin position="18"/>
        <end position="156"/>
    </location>
</feature>
<dbReference type="GO" id="GO:0003677">
    <property type="term" value="F:DNA binding"/>
    <property type="evidence" value="ECO:0007669"/>
    <property type="project" value="InterPro"/>
</dbReference>
<keyword evidence="1" id="KW-0732">Signal</keyword>
<dbReference type="InterPro" id="IPR010992">
    <property type="entry name" value="IHF-like_DNA-bd_dom_sf"/>
</dbReference>
<evidence type="ECO:0000256" key="1">
    <source>
        <dbReference type="SAM" id="SignalP"/>
    </source>
</evidence>
<gene>
    <name evidence="2" type="ORF">PGLA1383_LOCUS7004</name>
</gene>
<comment type="caution">
    <text evidence="2">The sequence shown here is derived from an EMBL/GenBank/DDBJ whole genome shotgun (WGS) entry which is preliminary data.</text>
</comment>
<proteinExistence type="predicted"/>
<reference evidence="2" key="1">
    <citation type="submission" date="2021-02" db="EMBL/GenBank/DDBJ databases">
        <authorList>
            <person name="Dougan E. K."/>
            <person name="Rhodes N."/>
            <person name="Thang M."/>
            <person name="Chan C."/>
        </authorList>
    </citation>
    <scope>NUCLEOTIDE SEQUENCE</scope>
</reference>
<dbReference type="InterPro" id="IPR000119">
    <property type="entry name" value="Hist_DNA-bd"/>
</dbReference>
<name>A0A813DMK3_POLGL</name>
<dbReference type="AlphaFoldDB" id="A0A813DMK3"/>
<accession>A0A813DMK3</accession>
<dbReference type="CDD" id="cd13834">
    <property type="entry name" value="HU_like"/>
    <property type="match status" value="1"/>
</dbReference>
<dbReference type="Pfam" id="PF00216">
    <property type="entry name" value="Bac_DNA_binding"/>
    <property type="match status" value="1"/>
</dbReference>
<protein>
    <recommendedName>
        <fullName evidence="4">Major basic nuclear protein</fullName>
    </recommendedName>
</protein>
<dbReference type="EMBL" id="CAJNNV010002976">
    <property type="protein sequence ID" value="CAE8588210.1"/>
    <property type="molecule type" value="Genomic_DNA"/>
</dbReference>
<dbReference type="Proteomes" id="UP000654075">
    <property type="component" value="Unassembled WGS sequence"/>
</dbReference>
<feature type="signal peptide" evidence="1">
    <location>
        <begin position="1"/>
        <end position="17"/>
    </location>
</feature>
<dbReference type="SUPFAM" id="SSF47729">
    <property type="entry name" value="IHF-like DNA-binding proteins"/>
    <property type="match status" value="1"/>
</dbReference>
<evidence type="ECO:0000313" key="3">
    <source>
        <dbReference type="Proteomes" id="UP000654075"/>
    </source>
</evidence>